<reference evidence="1 2" key="1">
    <citation type="submission" date="2019-06" db="EMBL/GenBank/DDBJ databases">
        <title>Genomic Encyclopedia of Archaeal and Bacterial Type Strains, Phase II (KMG-II): from individual species to whole genera.</title>
        <authorList>
            <person name="Goeker M."/>
        </authorList>
    </citation>
    <scope>NUCLEOTIDE SEQUENCE [LARGE SCALE GENOMIC DNA]</scope>
    <source>
        <strain evidence="1 2">DSM 24789</strain>
    </source>
</reference>
<evidence type="ECO:0000313" key="2">
    <source>
        <dbReference type="Proteomes" id="UP000320773"/>
    </source>
</evidence>
<evidence type="ECO:0000313" key="1">
    <source>
        <dbReference type="EMBL" id="TQM41256.1"/>
    </source>
</evidence>
<dbReference type="EMBL" id="VFPJ01000001">
    <property type="protein sequence ID" value="TQM41256.1"/>
    <property type="molecule type" value="Genomic_DNA"/>
</dbReference>
<gene>
    <name evidence="1" type="ORF">BC670_2201</name>
</gene>
<organism evidence="1 2">
    <name type="scientific">Flavobacterium branchiophilum</name>
    <dbReference type="NCBI Taxonomy" id="55197"/>
    <lineage>
        <taxon>Bacteria</taxon>
        <taxon>Pseudomonadati</taxon>
        <taxon>Bacteroidota</taxon>
        <taxon>Flavobacteriia</taxon>
        <taxon>Flavobacteriales</taxon>
        <taxon>Flavobacteriaceae</taxon>
        <taxon>Flavobacterium</taxon>
    </lineage>
</organism>
<dbReference type="RefSeq" id="WP_089080087.1">
    <property type="nucleotide sequence ID" value="NZ_VFPJ01000001.1"/>
</dbReference>
<sequence length="178" mass="20992">MKAKLLFLLSWITLLGYSQEKKQLFNTPHVSRVVKNIPFDLDANKGMLVYGGGRSLRKALEKINYFDLLVPFEKFAKDINQEHLQEKLKTAKNLEETYEIIDKEYKQFMILYFESDSNDVVRYRLYKPGVGNIFIVEDVYSVQLIGITAGKRYLYTNVEEAMYNEIVNYIRQNSKMYQ</sequence>
<name>A0A543G595_9FLAO</name>
<dbReference type="AlphaFoldDB" id="A0A543G595"/>
<accession>A0A543G595</accession>
<protein>
    <submittedName>
        <fullName evidence="1">Uncharacterized protein</fullName>
    </submittedName>
</protein>
<proteinExistence type="predicted"/>
<comment type="caution">
    <text evidence="1">The sequence shown here is derived from an EMBL/GenBank/DDBJ whole genome shotgun (WGS) entry which is preliminary data.</text>
</comment>
<dbReference type="Proteomes" id="UP000320773">
    <property type="component" value="Unassembled WGS sequence"/>
</dbReference>